<evidence type="ECO:0000313" key="2">
    <source>
        <dbReference type="Proteomes" id="UP001497680"/>
    </source>
</evidence>
<evidence type="ECO:0000313" key="1">
    <source>
        <dbReference type="EMBL" id="KAI6084295.1"/>
    </source>
</evidence>
<gene>
    <name evidence="1" type="ORF">F4821DRAFT_243118</name>
</gene>
<dbReference type="EMBL" id="MU394339">
    <property type="protein sequence ID" value="KAI6084295.1"/>
    <property type="molecule type" value="Genomic_DNA"/>
</dbReference>
<name>A0ACC0CW05_9PEZI</name>
<dbReference type="Proteomes" id="UP001497680">
    <property type="component" value="Unassembled WGS sequence"/>
</dbReference>
<comment type="caution">
    <text evidence="1">The sequence shown here is derived from an EMBL/GenBank/DDBJ whole genome shotgun (WGS) entry which is preliminary data.</text>
</comment>
<organism evidence="1 2">
    <name type="scientific">Hypoxylon rubiginosum</name>
    <dbReference type="NCBI Taxonomy" id="110542"/>
    <lineage>
        <taxon>Eukaryota</taxon>
        <taxon>Fungi</taxon>
        <taxon>Dikarya</taxon>
        <taxon>Ascomycota</taxon>
        <taxon>Pezizomycotina</taxon>
        <taxon>Sordariomycetes</taxon>
        <taxon>Xylariomycetidae</taxon>
        <taxon>Xylariales</taxon>
        <taxon>Hypoxylaceae</taxon>
        <taxon>Hypoxylon</taxon>
    </lineage>
</organism>
<sequence>MALARKPSAHWFMCGAELISDNQLRLFQIFLELFRGPNLPYIDIHDRREDRILRWLSNPSLFNVPTEDAVRLVQKQIDRSREGCLVECICFSAFGASATNPRDFVYALIGMVPNRVQPDYNKSTRDVYIDAILSDGIVECLPFLLMLSGLGYAYENDHNLPSWLPDFSKLSKFGIDYFTKIGGRRPSFLPPTVELQPPEIAQRDVLRIQGVAYDRVKLVNKPQALEVDEPFLGRYLRRICVEYLEELSGFDSIESEDEGFRWCLVNKPLETLMDVLSCGDFPKDDCVTIISPANTSLPKHATVFLLNYLFAGIPFTEDEETTAVGWPVIQPNLPLDPILAAALVGHKIWDVVDVLASPSPEIRYVDATKLVDFSTSIDQAATSKALFKTDKGQLGIGPPNIKAGDVVCALDQSQFPSLLRRAGSHWEHVGACYVKELPSVDAAEVFKTEQMKVETFDIY</sequence>
<accession>A0ACC0CW05</accession>
<keyword evidence="2" id="KW-1185">Reference proteome</keyword>
<proteinExistence type="predicted"/>
<reference evidence="1 2" key="1">
    <citation type="journal article" date="2022" name="New Phytol.">
        <title>Ecological generalism drives hyperdiversity of secondary metabolite gene clusters in xylarialean endophytes.</title>
        <authorList>
            <person name="Franco M.E.E."/>
            <person name="Wisecaver J.H."/>
            <person name="Arnold A.E."/>
            <person name="Ju Y.M."/>
            <person name="Slot J.C."/>
            <person name="Ahrendt S."/>
            <person name="Moore L.P."/>
            <person name="Eastman K.E."/>
            <person name="Scott K."/>
            <person name="Konkel Z."/>
            <person name="Mondo S.J."/>
            <person name="Kuo A."/>
            <person name="Hayes R.D."/>
            <person name="Haridas S."/>
            <person name="Andreopoulos B."/>
            <person name="Riley R."/>
            <person name="LaButti K."/>
            <person name="Pangilinan J."/>
            <person name="Lipzen A."/>
            <person name="Amirebrahimi M."/>
            <person name="Yan J."/>
            <person name="Adam C."/>
            <person name="Keymanesh K."/>
            <person name="Ng V."/>
            <person name="Louie K."/>
            <person name="Northen T."/>
            <person name="Drula E."/>
            <person name="Henrissat B."/>
            <person name="Hsieh H.M."/>
            <person name="Youens-Clark K."/>
            <person name="Lutzoni F."/>
            <person name="Miadlikowska J."/>
            <person name="Eastwood D.C."/>
            <person name="Hamelin R.C."/>
            <person name="Grigoriev I.V."/>
            <person name="U'Ren J.M."/>
        </authorList>
    </citation>
    <scope>NUCLEOTIDE SEQUENCE [LARGE SCALE GENOMIC DNA]</scope>
    <source>
        <strain evidence="1 2">ER1909</strain>
    </source>
</reference>
<protein>
    <submittedName>
        <fullName evidence="1">Uncharacterized protein</fullName>
    </submittedName>
</protein>